<reference evidence="3 4" key="1">
    <citation type="journal article" date="2011" name="Stand. Genomic Sci.">
        <title>Complete genome sequence of 'Thioalkalivibrio sulfidophilus' HL-EbGr7.</title>
        <authorList>
            <person name="Muyzer G."/>
            <person name="Sorokin D.Y."/>
            <person name="Mavromatis K."/>
            <person name="Lapidus A."/>
            <person name="Clum A."/>
            <person name="Ivanova N."/>
            <person name="Pati A."/>
            <person name="d'Haeseleer P."/>
            <person name="Woyke T."/>
            <person name="Kyrpides N.C."/>
        </authorList>
    </citation>
    <scope>NUCLEOTIDE SEQUENCE [LARGE SCALE GENOMIC DNA]</scope>
    <source>
        <strain evidence="3 4">HL-EbGR7</strain>
    </source>
</reference>
<dbReference type="Proteomes" id="UP000002383">
    <property type="component" value="Chromosome"/>
</dbReference>
<keyword evidence="2" id="KW-0472">Membrane</keyword>
<evidence type="ECO:0000256" key="2">
    <source>
        <dbReference type="SAM" id="Phobius"/>
    </source>
</evidence>
<evidence type="ECO:0000313" key="3">
    <source>
        <dbReference type="EMBL" id="ACL73228.1"/>
    </source>
</evidence>
<dbReference type="EMBL" id="CP001339">
    <property type="protein sequence ID" value="ACL73228.1"/>
    <property type="molecule type" value="Genomic_DNA"/>
</dbReference>
<dbReference type="STRING" id="396588.Tgr7_2148"/>
<dbReference type="OrthoDB" id="9844158at2"/>
<accession>B8GUA8</accession>
<proteinExistence type="predicted"/>
<sequence>MNRNDTDTHDKPRDDALMARVRDRLDRDSGLSAEEAQRLAQGRREAFERRRRRPSRMPAYGLAVAASVMLVAGLLLMRPDGLEPLPAQLAQLDDLELLLVLEEGDAGADPEFLAWALEERS</sequence>
<evidence type="ECO:0000313" key="4">
    <source>
        <dbReference type="Proteomes" id="UP000002383"/>
    </source>
</evidence>
<evidence type="ECO:0000256" key="1">
    <source>
        <dbReference type="SAM" id="MobiDB-lite"/>
    </source>
</evidence>
<dbReference type="AlphaFoldDB" id="B8GUA8"/>
<protein>
    <recommendedName>
        <fullName evidence="5">DUF3619 family protein</fullName>
    </recommendedName>
</protein>
<keyword evidence="2" id="KW-0812">Transmembrane</keyword>
<evidence type="ECO:0008006" key="5">
    <source>
        <dbReference type="Google" id="ProtNLM"/>
    </source>
</evidence>
<feature type="transmembrane region" description="Helical" evidence="2">
    <location>
        <begin position="59"/>
        <end position="77"/>
    </location>
</feature>
<name>B8GUA8_THISH</name>
<feature type="region of interest" description="Disordered" evidence="1">
    <location>
        <begin position="27"/>
        <end position="54"/>
    </location>
</feature>
<dbReference type="KEGG" id="tgr:Tgr7_2148"/>
<dbReference type="HOGENOM" id="CLU_2037004_0_0_6"/>
<organism evidence="3 4">
    <name type="scientific">Thioalkalivibrio sulfidiphilus (strain HL-EbGR7)</name>
    <dbReference type="NCBI Taxonomy" id="396588"/>
    <lineage>
        <taxon>Bacteria</taxon>
        <taxon>Pseudomonadati</taxon>
        <taxon>Pseudomonadota</taxon>
        <taxon>Gammaproteobacteria</taxon>
        <taxon>Chromatiales</taxon>
        <taxon>Ectothiorhodospiraceae</taxon>
        <taxon>Thioalkalivibrio</taxon>
    </lineage>
</organism>
<gene>
    <name evidence="3" type="ordered locus">Tgr7_2148</name>
</gene>
<dbReference type="RefSeq" id="WP_012638706.1">
    <property type="nucleotide sequence ID" value="NC_011901.1"/>
</dbReference>
<keyword evidence="4" id="KW-1185">Reference proteome</keyword>
<keyword evidence="2" id="KW-1133">Transmembrane helix</keyword>